<dbReference type="InterPro" id="IPR036881">
    <property type="entry name" value="Glyco_hydro_3_C_sf"/>
</dbReference>
<evidence type="ECO:0000256" key="1">
    <source>
        <dbReference type="ARBA" id="ARBA00022801"/>
    </source>
</evidence>
<comment type="caution">
    <text evidence="2">The sequence shown here is derived from an EMBL/GenBank/DDBJ whole genome shotgun (WGS) entry which is preliminary data.</text>
</comment>
<protein>
    <submittedName>
        <fullName evidence="2">Uncharacterized protein</fullName>
    </submittedName>
</protein>
<sequence length="74" mass="8714">MKEETKDKEIVVIGTYNASLNQGQVRLVDSIQEVNKNIIVVALRDPYDLIKFKEISTYICTYIHTLQYKVYLRF</sequence>
<dbReference type="GO" id="GO:0005975">
    <property type="term" value="P:carbohydrate metabolic process"/>
    <property type="evidence" value="ECO:0007669"/>
    <property type="project" value="InterPro"/>
</dbReference>
<evidence type="ECO:0000313" key="2">
    <source>
        <dbReference type="EMBL" id="TCO68674.1"/>
    </source>
</evidence>
<dbReference type="Gene3D" id="3.40.50.1700">
    <property type="entry name" value="Glycoside hydrolase family 3 C-terminal domain"/>
    <property type="match status" value="1"/>
</dbReference>
<proteinExistence type="predicted"/>
<reference evidence="2 3" key="1">
    <citation type="submission" date="2019-03" db="EMBL/GenBank/DDBJ databases">
        <title>Genomic Encyclopedia of Type Strains, Phase IV (KMG-IV): sequencing the most valuable type-strain genomes for metagenomic binning, comparative biology and taxonomic classification.</title>
        <authorList>
            <person name="Goeker M."/>
        </authorList>
    </citation>
    <scope>NUCLEOTIDE SEQUENCE [LARGE SCALE GENOMIC DNA]</scope>
    <source>
        <strain evidence="2 3">DSM 13054</strain>
    </source>
</reference>
<keyword evidence="1" id="KW-0378">Hydrolase</keyword>
<organism evidence="2 3">
    <name type="scientific">Caldanaerobacter subterraneus</name>
    <dbReference type="NCBI Taxonomy" id="911092"/>
    <lineage>
        <taxon>Bacteria</taxon>
        <taxon>Bacillati</taxon>
        <taxon>Bacillota</taxon>
        <taxon>Clostridia</taxon>
        <taxon>Thermoanaerobacterales</taxon>
        <taxon>Thermoanaerobacteraceae</taxon>
        <taxon>Caldanaerobacter</taxon>
    </lineage>
</organism>
<gene>
    <name evidence="2" type="ORF">EV203_101144</name>
</gene>
<accession>A0A4R2K7W7</accession>
<evidence type="ECO:0000313" key="3">
    <source>
        <dbReference type="Proteomes" id="UP000294886"/>
    </source>
</evidence>
<dbReference type="Proteomes" id="UP000294886">
    <property type="component" value="Unassembled WGS sequence"/>
</dbReference>
<dbReference type="EMBL" id="SLWU01000001">
    <property type="protein sequence ID" value="TCO68674.1"/>
    <property type="molecule type" value="Genomic_DNA"/>
</dbReference>
<dbReference type="AlphaFoldDB" id="A0A4R2K7W7"/>
<dbReference type="GO" id="GO:0004553">
    <property type="term" value="F:hydrolase activity, hydrolyzing O-glycosyl compounds"/>
    <property type="evidence" value="ECO:0007669"/>
    <property type="project" value="InterPro"/>
</dbReference>
<name>A0A4R2K7W7_9THEO</name>